<feature type="region of interest" description="Disordered" evidence="1">
    <location>
        <begin position="53"/>
        <end position="72"/>
    </location>
</feature>
<organism evidence="3 4">
    <name type="scientific">Herbidospora solisilvae</name>
    <dbReference type="NCBI Taxonomy" id="2696284"/>
    <lineage>
        <taxon>Bacteria</taxon>
        <taxon>Bacillati</taxon>
        <taxon>Actinomycetota</taxon>
        <taxon>Actinomycetes</taxon>
        <taxon>Streptosporangiales</taxon>
        <taxon>Streptosporangiaceae</taxon>
        <taxon>Herbidospora</taxon>
    </lineage>
</organism>
<dbReference type="Proteomes" id="UP000479526">
    <property type="component" value="Unassembled WGS sequence"/>
</dbReference>
<dbReference type="AlphaFoldDB" id="A0A7C9P1B8"/>
<sequence>MHIAPTEAEGEYAAHGSPRRQWPGGAGFDPALVDCVGEEADDLNRRRTWWARQARHRPSTTPVGAFSPGGDSPLGVPEWVAGLTRCVSATRRSRSEHRRARRGTTLRTAGGGRARRPRCSRRTCPPAAP</sequence>
<gene>
    <name evidence="3" type="ORF">GT755_22755</name>
</gene>
<evidence type="ECO:0000313" key="3">
    <source>
        <dbReference type="EMBL" id="NAS24497.1"/>
    </source>
</evidence>
<reference evidence="3 4" key="1">
    <citation type="submission" date="2020-01" db="EMBL/GenBank/DDBJ databases">
        <title>Herbidospora sp. NEAU-GS84 nov., a novel actinomycete isolated from soil.</title>
        <authorList>
            <person name="Han L."/>
        </authorList>
    </citation>
    <scope>NUCLEOTIDE SEQUENCE [LARGE SCALE GENOMIC DNA]</scope>
    <source>
        <strain evidence="3 4">NEAU-GS84</strain>
    </source>
</reference>
<comment type="caution">
    <text evidence="3">The sequence shown here is derived from an EMBL/GenBank/DDBJ whole genome shotgun (WGS) entry which is preliminary data.</text>
</comment>
<name>A0A7C9P1B8_9ACTN</name>
<keyword evidence="4" id="KW-1185">Reference proteome</keyword>
<feature type="compositionally biased region" description="Basic residues" evidence="1">
    <location>
        <begin position="91"/>
        <end position="104"/>
    </location>
</feature>
<evidence type="ECO:0000256" key="1">
    <source>
        <dbReference type="SAM" id="MobiDB-lite"/>
    </source>
</evidence>
<feature type="region of interest" description="Disordered" evidence="1">
    <location>
        <begin position="90"/>
        <end position="129"/>
    </location>
</feature>
<proteinExistence type="predicted"/>
<evidence type="ECO:0000313" key="4">
    <source>
        <dbReference type="Proteomes" id="UP000479526"/>
    </source>
</evidence>
<dbReference type="InterPro" id="IPR005532">
    <property type="entry name" value="SUMF_dom"/>
</dbReference>
<evidence type="ECO:0000259" key="2">
    <source>
        <dbReference type="Pfam" id="PF03781"/>
    </source>
</evidence>
<protein>
    <submittedName>
        <fullName evidence="3">SUMF1/EgtB/PvdO family nonheme iron enzyme</fullName>
    </submittedName>
</protein>
<dbReference type="InterPro" id="IPR042095">
    <property type="entry name" value="SUMF_sf"/>
</dbReference>
<feature type="region of interest" description="Disordered" evidence="1">
    <location>
        <begin position="1"/>
        <end position="30"/>
    </location>
</feature>
<dbReference type="SUPFAM" id="SSF56436">
    <property type="entry name" value="C-type lectin-like"/>
    <property type="match status" value="1"/>
</dbReference>
<feature type="domain" description="Sulfatase-modifying factor enzyme-like" evidence="2">
    <location>
        <begin position="5"/>
        <end position="112"/>
    </location>
</feature>
<dbReference type="Pfam" id="PF03781">
    <property type="entry name" value="FGE-sulfatase"/>
    <property type="match status" value="1"/>
</dbReference>
<dbReference type="InterPro" id="IPR016187">
    <property type="entry name" value="CTDL_fold"/>
</dbReference>
<dbReference type="Gene3D" id="3.90.1580.10">
    <property type="entry name" value="paralog of FGE (formylglycine-generating enzyme)"/>
    <property type="match status" value="1"/>
</dbReference>
<dbReference type="EMBL" id="WXEW01000006">
    <property type="protein sequence ID" value="NAS24497.1"/>
    <property type="molecule type" value="Genomic_DNA"/>
</dbReference>
<accession>A0A7C9P1B8</accession>